<dbReference type="InterPro" id="IPR043504">
    <property type="entry name" value="Peptidase_S1_PA_chymotrypsin"/>
</dbReference>
<feature type="domain" description="SRCR" evidence="14">
    <location>
        <begin position="514"/>
        <end position="609"/>
    </location>
</feature>
<feature type="domain" description="Apple" evidence="15">
    <location>
        <begin position="346"/>
        <end position="426"/>
    </location>
</feature>
<dbReference type="SMART" id="SM00202">
    <property type="entry name" value="SR"/>
    <property type="match status" value="1"/>
</dbReference>
<dbReference type="SMART" id="SM00130">
    <property type="entry name" value="KR"/>
    <property type="match status" value="1"/>
</dbReference>
<dbReference type="CDD" id="cd00112">
    <property type="entry name" value="LDLa"/>
    <property type="match status" value="2"/>
</dbReference>
<dbReference type="InterPro" id="IPR003609">
    <property type="entry name" value="Pan_app"/>
</dbReference>
<dbReference type="InterPro" id="IPR002172">
    <property type="entry name" value="LDrepeatLR_classA_rpt"/>
</dbReference>
<dbReference type="InterPro" id="IPR023415">
    <property type="entry name" value="LDLR_class-A_CS"/>
</dbReference>
<dbReference type="WBParaSite" id="HCON_00118260-00001">
    <property type="protein sequence ID" value="HCON_00118260-00001"/>
    <property type="gene ID" value="HCON_00118260"/>
</dbReference>
<dbReference type="GO" id="GO:0004252">
    <property type="term" value="F:serine-type endopeptidase activity"/>
    <property type="evidence" value="ECO:0007669"/>
    <property type="project" value="InterPro"/>
</dbReference>
<evidence type="ECO:0000259" key="12">
    <source>
        <dbReference type="PROSITE" id="PS50070"/>
    </source>
</evidence>
<dbReference type="Gene3D" id="4.10.400.10">
    <property type="entry name" value="Low-density Lipoprotein Receptor"/>
    <property type="match status" value="1"/>
</dbReference>
<evidence type="ECO:0000256" key="4">
    <source>
        <dbReference type="ARBA" id="ARBA00022801"/>
    </source>
</evidence>
<dbReference type="Gene3D" id="2.40.20.10">
    <property type="entry name" value="Plasminogen Kringle 4"/>
    <property type="match status" value="1"/>
</dbReference>
<dbReference type="PROSITE" id="PS50070">
    <property type="entry name" value="KRINGLE_2"/>
    <property type="match status" value="1"/>
</dbReference>
<dbReference type="Gene3D" id="4.10.1220.10">
    <property type="entry name" value="EGF-type module"/>
    <property type="match status" value="1"/>
</dbReference>
<dbReference type="InterPro" id="IPR016187">
    <property type="entry name" value="CTDL_fold"/>
</dbReference>
<dbReference type="GO" id="GO:0016020">
    <property type="term" value="C:membrane"/>
    <property type="evidence" value="ECO:0007669"/>
    <property type="project" value="InterPro"/>
</dbReference>
<keyword evidence="6 9" id="KW-1015">Disulfide bond</keyword>
<evidence type="ECO:0000256" key="8">
    <source>
        <dbReference type="PROSITE-ProRule" id="PRU00121"/>
    </source>
</evidence>
<feature type="domain" description="SRCR" evidence="14">
    <location>
        <begin position="424"/>
        <end position="471"/>
    </location>
</feature>
<comment type="caution">
    <text evidence="10">Lacks conserved residue(s) required for the propagation of feature annotation.</text>
</comment>
<keyword evidence="3" id="KW-0677">Repeat</keyword>
<evidence type="ECO:0000256" key="3">
    <source>
        <dbReference type="ARBA" id="ARBA00022737"/>
    </source>
</evidence>
<dbReference type="Pfam" id="PF00057">
    <property type="entry name" value="Ldl_recept_a"/>
    <property type="match status" value="2"/>
</dbReference>
<dbReference type="InterPro" id="IPR018114">
    <property type="entry name" value="TRYPSIN_HIS"/>
</dbReference>
<keyword evidence="16" id="KW-1185">Reference proteome</keyword>
<dbReference type="SMART" id="SM00020">
    <property type="entry name" value="Tryp_SPc"/>
    <property type="match status" value="1"/>
</dbReference>
<feature type="disulfide bond" evidence="9">
    <location>
        <begin position="331"/>
        <end position="346"/>
    </location>
</feature>
<evidence type="ECO:0000256" key="6">
    <source>
        <dbReference type="ARBA" id="ARBA00023157"/>
    </source>
</evidence>
<dbReference type="InterPro" id="IPR033116">
    <property type="entry name" value="TRYPSIN_SER"/>
</dbReference>
<dbReference type="SMART" id="SM00473">
    <property type="entry name" value="PAN_AP"/>
    <property type="match status" value="1"/>
</dbReference>
<dbReference type="PROSITE" id="PS00134">
    <property type="entry name" value="TRYPSIN_HIS"/>
    <property type="match status" value="1"/>
</dbReference>
<dbReference type="PANTHER" id="PTHR24252">
    <property type="entry name" value="ACROSIN-RELATED"/>
    <property type="match status" value="1"/>
</dbReference>
<evidence type="ECO:0000256" key="2">
    <source>
        <dbReference type="ARBA" id="ARBA00022670"/>
    </source>
</evidence>
<dbReference type="Gene3D" id="2.40.10.10">
    <property type="entry name" value="Trypsin-like serine proteases"/>
    <property type="match status" value="1"/>
</dbReference>
<dbReference type="PANTHER" id="PTHR24252:SF10">
    <property type="entry name" value="SERINE PROTEASE 56"/>
    <property type="match status" value="1"/>
</dbReference>
<dbReference type="OMA" id="FQCDYEV"/>
<accession>A0A7I4YPQ6</accession>
<dbReference type="FunFam" id="2.40.10.10:FF:000003">
    <property type="entry name" value="Transmembrane serine protease 3"/>
    <property type="match status" value="1"/>
</dbReference>
<dbReference type="PROSITE" id="PS00135">
    <property type="entry name" value="TRYPSIN_SER"/>
    <property type="match status" value="1"/>
</dbReference>
<dbReference type="InterPro" id="IPR016186">
    <property type="entry name" value="C-type_lectin-like/link_sf"/>
</dbReference>
<feature type="disulfide bond" evidence="9">
    <location>
        <begin position="494"/>
        <end position="509"/>
    </location>
</feature>
<dbReference type="SUPFAM" id="SSF57440">
    <property type="entry name" value="Kringle-like"/>
    <property type="match status" value="1"/>
</dbReference>
<keyword evidence="5 11" id="KW-0720">Serine protease</keyword>
<dbReference type="PROSITE" id="PS50068">
    <property type="entry name" value="LDLRA_2"/>
    <property type="match status" value="2"/>
</dbReference>
<evidence type="ECO:0000256" key="11">
    <source>
        <dbReference type="RuleBase" id="RU363034"/>
    </source>
</evidence>
<dbReference type="SUPFAM" id="SSF57424">
    <property type="entry name" value="LDL receptor-like module"/>
    <property type="match status" value="2"/>
</dbReference>
<feature type="domain" description="Kringle" evidence="12">
    <location>
        <begin position="228"/>
        <end position="293"/>
    </location>
</feature>
<dbReference type="GO" id="GO:0006508">
    <property type="term" value="P:proteolysis"/>
    <property type="evidence" value="ECO:0007669"/>
    <property type="project" value="UniProtKB-KW"/>
</dbReference>
<dbReference type="PRINTS" id="PR00261">
    <property type="entry name" value="LDLRECEPTOR"/>
</dbReference>
<evidence type="ECO:0000313" key="17">
    <source>
        <dbReference type="WBParaSite" id="HCON_00118260-00001"/>
    </source>
</evidence>
<dbReference type="CDD" id="cd00190">
    <property type="entry name" value="Tryp_SPc"/>
    <property type="match status" value="1"/>
</dbReference>
<dbReference type="InterPro" id="IPR001190">
    <property type="entry name" value="SRCR"/>
</dbReference>
<name>A0A7I4YPQ6_HAECO</name>
<dbReference type="InterPro" id="IPR036055">
    <property type="entry name" value="LDL_receptor-like_sf"/>
</dbReference>
<proteinExistence type="predicted"/>
<evidence type="ECO:0000256" key="5">
    <source>
        <dbReference type="ARBA" id="ARBA00022825"/>
    </source>
</evidence>
<reference evidence="17" key="1">
    <citation type="submission" date="2020-12" db="UniProtKB">
        <authorList>
            <consortium name="WormBaseParasite"/>
        </authorList>
    </citation>
    <scope>IDENTIFICATION</scope>
    <source>
        <strain evidence="17">MHco3</strain>
    </source>
</reference>
<dbReference type="Proteomes" id="UP000025227">
    <property type="component" value="Unplaced"/>
</dbReference>
<dbReference type="PROSITE" id="PS50240">
    <property type="entry name" value="TRYPSIN_DOM"/>
    <property type="match status" value="1"/>
</dbReference>
<evidence type="ECO:0000259" key="14">
    <source>
        <dbReference type="PROSITE" id="PS50287"/>
    </source>
</evidence>
<feature type="domain" description="Peptidase S1" evidence="13">
    <location>
        <begin position="628"/>
        <end position="862"/>
    </location>
</feature>
<dbReference type="SUPFAM" id="SSF50494">
    <property type="entry name" value="Trypsin-like serine proteases"/>
    <property type="match status" value="1"/>
</dbReference>
<dbReference type="InterPro" id="IPR001254">
    <property type="entry name" value="Trypsin_dom"/>
</dbReference>
<keyword evidence="4 11" id="KW-0378">Hydrolase</keyword>
<dbReference type="AlphaFoldDB" id="A0A7I4YPQ6"/>
<evidence type="ECO:0000256" key="9">
    <source>
        <dbReference type="PROSITE-ProRule" id="PRU00124"/>
    </source>
</evidence>
<dbReference type="SMART" id="SM00034">
    <property type="entry name" value="CLECT"/>
    <property type="match status" value="1"/>
</dbReference>
<protein>
    <submittedName>
        <fullName evidence="17">C-type lectin domain-containing protein</fullName>
    </submittedName>
</protein>
<feature type="disulfide bond" evidence="9">
    <location>
        <begin position="482"/>
        <end position="500"/>
    </location>
</feature>
<keyword evidence="2 11" id="KW-0645">Protease</keyword>
<evidence type="ECO:0000256" key="7">
    <source>
        <dbReference type="ARBA" id="ARBA00023180"/>
    </source>
</evidence>
<dbReference type="InterPro" id="IPR001304">
    <property type="entry name" value="C-type_lectin-like"/>
</dbReference>
<evidence type="ECO:0000259" key="13">
    <source>
        <dbReference type="PROSITE" id="PS50240"/>
    </source>
</evidence>
<dbReference type="SUPFAM" id="SSF56436">
    <property type="entry name" value="C-type lectin-like"/>
    <property type="match status" value="1"/>
</dbReference>
<dbReference type="PROSITE" id="PS01209">
    <property type="entry name" value="LDLRA_1"/>
    <property type="match status" value="2"/>
</dbReference>
<dbReference type="Gene3D" id="3.10.100.10">
    <property type="entry name" value="Mannose-Binding Protein A, subunit A"/>
    <property type="match status" value="1"/>
</dbReference>
<dbReference type="Pfam" id="PF00089">
    <property type="entry name" value="Trypsin"/>
    <property type="match status" value="1"/>
</dbReference>
<evidence type="ECO:0000256" key="10">
    <source>
        <dbReference type="PROSITE-ProRule" id="PRU00196"/>
    </source>
</evidence>
<dbReference type="SUPFAM" id="SSF56487">
    <property type="entry name" value="SRCR-like"/>
    <property type="match status" value="2"/>
</dbReference>
<dbReference type="InterPro" id="IPR009003">
    <property type="entry name" value="Peptidase_S1_PA"/>
</dbReference>
<evidence type="ECO:0000259" key="15">
    <source>
        <dbReference type="PROSITE" id="PS50948"/>
    </source>
</evidence>
<dbReference type="InterPro" id="IPR013806">
    <property type="entry name" value="Kringle-like"/>
</dbReference>
<dbReference type="InterPro" id="IPR000001">
    <property type="entry name" value="Kringle"/>
</dbReference>
<keyword evidence="7" id="KW-0325">Glycoprotein</keyword>
<dbReference type="Gene3D" id="3.10.250.10">
    <property type="entry name" value="SRCR-like domain"/>
    <property type="match status" value="1"/>
</dbReference>
<sequence>MGLERFYREDYTFFKVIVGDFNVKIFLRRTGEELHIGTHGVEGIREVKGCPSSLCRLTPCSLSLYKSVSLHTRSTYSIKCVHGADCSTYLSTDCKTGIAVNCTKNYCPSGSIPSGRQCIQIDVNTFSSFSDAKNACSFRVLSLPRDSDRIALLQVASESFDKTRTYFTSGYRKGSQWLWDDGTPIEFEVEGNGRCLVVKDGVFQASECDSPGTAVCEIARECVYHNEYNGKLNRTQGGFPCMKWNDPSVLFYGLSANGQTAWDHNFCRILNEEQTPSCFSSPMVRQPCEVHHCPDSPSQLEFRADSVSSKCGVGSFPCRDSGRCLADDFRCDYEPDCDDGSDEEQCEDFLSYFDLTGPFKLVTKITEIWTYIPHAQGCAQRCKESSLLCEAFSYEPQAQICLLTDSPDVDGNLALKMTSQFYRKRFSVRNLHYDLVNKVLRVSKNNTWAHVCDDGFSVDYATTICHVFGYGFICSTCMEAVCNDGTCLSRQQLCDGKKDCTDASDEKGCSGISFRLKDGDEVSGILQVLFKGVWQPVCEHHFGQLAANKICDHMNMGTPAVVLKPTIANTYGWLVDCDTQCSLQGLVLCRRLFRIRCNSPMPVDSSSCGVRRVVASARDPLYKRFGRVVGGFDTVAGAFPWTAEVKVKATGAHHCGASILDTTHLITAAHCFEQDRRPTSYIVTVGEWDISIQEGHEQTFHVIQIHFYPLYEDLFAHDLAILEIDQPGMKFDDWTQPICLPSREFTYEKGKKCVVSGWGSLGLAYPRRLQAAVLPIIDRMECMNSSHIYTSMSRSAFCAGYLQGGIDSCQGDSGGPFACQDHSEPYVLAGVISWGDGCAQKSQPGIYTMVAPYLSWIESILDRSRS</sequence>
<dbReference type="PROSITE" id="PS50287">
    <property type="entry name" value="SRCR_2"/>
    <property type="match status" value="2"/>
</dbReference>
<organism evidence="16 17">
    <name type="scientific">Haemonchus contortus</name>
    <name type="common">Barber pole worm</name>
    <dbReference type="NCBI Taxonomy" id="6289"/>
    <lineage>
        <taxon>Eukaryota</taxon>
        <taxon>Metazoa</taxon>
        <taxon>Ecdysozoa</taxon>
        <taxon>Nematoda</taxon>
        <taxon>Chromadorea</taxon>
        <taxon>Rhabditida</taxon>
        <taxon>Rhabditina</taxon>
        <taxon>Rhabditomorpha</taxon>
        <taxon>Strongyloidea</taxon>
        <taxon>Trichostrongylidae</taxon>
        <taxon>Haemonchus</taxon>
    </lineage>
</organism>
<dbReference type="PROSITE" id="PS50948">
    <property type="entry name" value="PAN"/>
    <property type="match status" value="1"/>
</dbReference>
<keyword evidence="1 8" id="KW-0420">Kringle</keyword>
<dbReference type="SUPFAM" id="SSF57414">
    <property type="entry name" value="Hairpin loop containing domain-like"/>
    <property type="match status" value="1"/>
</dbReference>
<dbReference type="InterPro" id="IPR036772">
    <property type="entry name" value="SRCR-like_dom_sf"/>
</dbReference>
<dbReference type="InterPro" id="IPR038178">
    <property type="entry name" value="Kringle_sf"/>
</dbReference>
<dbReference type="OrthoDB" id="10012881at2759"/>
<evidence type="ECO:0000313" key="16">
    <source>
        <dbReference type="Proteomes" id="UP000025227"/>
    </source>
</evidence>
<evidence type="ECO:0000256" key="1">
    <source>
        <dbReference type="ARBA" id="ARBA00022572"/>
    </source>
</evidence>
<dbReference type="SMART" id="SM00192">
    <property type="entry name" value="LDLa"/>
    <property type="match status" value="2"/>
</dbReference>